<proteinExistence type="predicted"/>
<gene>
    <name evidence="1" type="ORF">HZS55_16485</name>
</gene>
<protein>
    <submittedName>
        <fullName evidence="1">Uncharacterized protein</fullName>
    </submittedName>
</protein>
<evidence type="ECO:0000313" key="1">
    <source>
        <dbReference type="EMBL" id="QLH78790.1"/>
    </source>
</evidence>
<dbReference type="GeneID" id="56079494"/>
<dbReference type="EMBL" id="CP058910">
    <property type="protein sequence ID" value="QLH78790.1"/>
    <property type="molecule type" value="Genomic_DNA"/>
</dbReference>
<organism evidence="1 2">
    <name type="scientific">Halosimplex rubrum</name>
    <dbReference type="NCBI Taxonomy" id="869889"/>
    <lineage>
        <taxon>Archaea</taxon>
        <taxon>Methanobacteriati</taxon>
        <taxon>Methanobacteriota</taxon>
        <taxon>Stenosarchaea group</taxon>
        <taxon>Halobacteria</taxon>
        <taxon>Halobacteriales</taxon>
        <taxon>Haloarculaceae</taxon>
        <taxon>Halosimplex</taxon>
    </lineage>
</organism>
<dbReference type="AlphaFoldDB" id="A0A7D5T5U3"/>
<dbReference type="KEGG" id="hrr:HZS55_16485"/>
<name>A0A7D5T5U3_9EURY</name>
<dbReference type="RefSeq" id="WP_179908668.1">
    <property type="nucleotide sequence ID" value="NZ_CP058910.1"/>
</dbReference>
<sequence>MSKPLVDAAVQALREGNSTVLAHLVGVTEGELRADGLSLHARFSAENELQRGRYAVDGTREALCETHRRRCWRRRSHREGHAPEAKRLATPCFWKLEDRLFGGPLEELEPANVEYSLDDSAPWAWDLEPELFARDLGWSELLEILKNHRPESG</sequence>
<dbReference type="Proteomes" id="UP000509667">
    <property type="component" value="Chromosome"/>
</dbReference>
<dbReference type="OrthoDB" id="270040at2157"/>
<evidence type="ECO:0000313" key="2">
    <source>
        <dbReference type="Proteomes" id="UP000509667"/>
    </source>
</evidence>
<keyword evidence="2" id="KW-1185">Reference proteome</keyword>
<reference evidence="1 2" key="1">
    <citation type="submission" date="2020-07" db="EMBL/GenBank/DDBJ databases">
        <title>Halosimplex pelagicum sp. nov. and Halosimplex rubrum sp. nov., isolated from salted brown alga Laminaria, and emended description of the genus Halosimplex.</title>
        <authorList>
            <person name="Cui H."/>
        </authorList>
    </citation>
    <scope>NUCLEOTIDE SEQUENCE [LARGE SCALE GENOMIC DNA]</scope>
    <source>
        <strain evidence="1 2">R27</strain>
    </source>
</reference>
<accession>A0A7D5T5U3</accession>